<evidence type="ECO:0008006" key="4">
    <source>
        <dbReference type="Google" id="ProtNLM"/>
    </source>
</evidence>
<dbReference type="Proteomes" id="UP000248745">
    <property type="component" value="Unassembled WGS sequence"/>
</dbReference>
<organism evidence="2 3">
    <name type="scientific">Taibaiella soli</name>
    <dbReference type="NCBI Taxonomy" id="1649169"/>
    <lineage>
        <taxon>Bacteria</taxon>
        <taxon>Pseudomonadati</taxon>
        <taxon>Bacteroidota</taxon>
        <taxon>Chitinophagia</taxon>
        <taxon>Chitinophagales</taxon>
        <taxon>Chitinophagaceae</taxon>
        <taxon>Taibaiella</taxon>
    </lineage>
</organism>
<dbReference type="AlphaFoldDB" id="A0A2W2AKB3"/>
<gene>
    <name evidence="2" type="ORF">DN068_05305</name>
</gene>
<dbReference type="InterPro" id="IPR019861">
    <property type="entry name" value="PorP/SprF_Bacteroidetes"/>
</dbReference>
<dbReference type="EMBL" id="QKTW01000008">
    <property type="protein sequence ID" value="PZF74012.1"/>
    <property type="molecule type" value="Genomic_DNA"/>
</dbReference>
<evidence type="ECO:0000313" key="2">
    <source>
        <dbReference type="EMBL" id="PZF74012.1"/>
    </source>
</evidence>
<dbReference type="RefSeq" id="WP_110997858.1">
    <property type="nucleotide sequence ID" value="NZ_QKTW01000008.1"/>
</dbReference>
<protein>
    <recommendedName>
        <fullName evidence="4">Type IX secretion system membrane protein PorP/SprF</fullName>
    </recommendedName>
</protein>
<evidence type="ECO:0000313" key="3">
    <source>
        <dbReference type="Proteomes" id="UP000248745"/>
    </source>
</evidence>
<accession>A0A2W2AKB3</accession>
<name>A0A2W2AKB3_9BACT</name>
<keyword evidence="1" id="KW-0732">Signal</keyword>
<sequence length="341" mass="38051">MKKVLCSIGLLVCLCNVADAQDIHFSQFYESAILRNPALTGIFSEDYKAGVQYRNQWSSIGKPFKTAQVTGEFRLPVGKEGNDYLTLGFLGFSDKAGQINFKTTAFYPSINYNKSLEGNHNSYLSVGFTGGFVQRSFDLSKMTFDNQYQNGTVVASAGAGENLPNPKLNHWDLGAGVSFNSSFGNDNKNSYYIGFSGYHFTQPKESFYDQGSEINLAARWGLNAGLNLTFDDAWSAQLHGNYMLQGAYQEIIVGGLVRWSKFNNQNRRDFAFSPGLFYRVNDAIVPTVKLEYKGQVFAMSYDVNISTLQTVSNLRGGFELSFFTTGFFGSGYNDRHMCPRF</sequence>
<dbReference type="NCBIfam" id="TIGR03519">
    <property type="entry name" value="T9SS_PorP_fam"/>
    <property type="match status" value="1"/>
</dbReference>
<dbReference type="Pfam" id="PF11751">
    <property type="entry name" value="PorP_SprF"/>
    <property type="match status" value="1"/>
</dbReference>
<proteinExistence type="predicted"/>
<evidence type="ECO:0000256" key="1">
    <source>
        <dbReference type="SAM" id="SignalP"/>
    </source>
</evidence>
<feature type="chain" id="PRO_5015892770" description="Type IX secretion system membrane protein PorP/SprF" evidence="1">
    <location>
        <begin position="21"/>
        <end position="341"/>
    </location>
</feature>
<reference evidence="2 3" key="1">
    <citation type="submission" date="2018-06" db="EMBL/GenBank/DDBJ databases">
        <title>Mucibacter soli gen. nov., sp. nov., a new member of the family Chitinophagaceae producing mucin.</title>
        <authorList>
            <person name="Kim M.-K."/>
            <person name="Park S."/>
            <person name="Kim T.-S."/>
            <person name="Joung Y."/>
            <person name="Han J.-H."/>
            <person name="Kim S.B."/>
        </authorList>
    </citation>
    <scope>NUCLEOTIDE SEQUENCE [LARGE SCALE GENOMIC DNA]</scope>
    <source>
        <strain evidence="2 3">R1-15</strain>
    </source>
</reference>
<keyword evidence="3" id="KW-1185">Reference proteome</keyword>
<dbReference type="OrthoDB" id="1186563at2"/>
<feature type="signal peptide" evidence="1">
    <location>
        <begin position="1"/>
        <end position="20"/>
    </location>
</feature>
<comment type="caution">
    <text evidence="2">The sequence shown here is derived from an EMBL/GenBank/DDBJ whole genome shotgun (WGS) entry which is preliminary data.</text>
</comment>